<reference evidence="1" key="1">
    <citation type="submission" date="2020-04" db="EMBL/GenBank/DDBJ databases">
        <title>A chromosome-scale assembly and high-density genetic map of the yellow drum (Nibea albiflora) genome.</title>
        <authorList>
            <person name="Xu D."/>
            <person name="Zhang W."/>
            <person name="Chen R."/>
            <person name="Tan P."/>
            <person name="Wang L."/>
            <person name="Song H."/>
            <person name="Tian L."/>
            <person name="Zhu Q."/>
            <person name="Wang B."/>
        </authorList>
    </citation>
    <scope>NUCLEOTIDE SEQUENCE</scope>
    <source>
        <strain evidence="1">ZJHYS-2018</strain>
    </source>
</reference>
<organism evidence="1 2">
    <name type="scientific">Nibea albiflora</name>
    <name type="common">Yellow drum</name>
    <name type="synonym">Corvina albiflora</name>
    <dbReference type="NCBI Taxonomy" id="240163"/>
    <lineage>
        <taxon>Eukaryota</taxon>
        <taxon>Metazoa</taxon>
        <taxon>Chordata</taxon>
        <taxon>Craniata</taxon>
        <taxon>Vertebrata</taxon>
        <taxon>Euteleostomi</taxon>
        <taxon>Actinopterygii</taxon>
        <taxon>Neopterygii</taxon>
        <taxon>Teleostei</taxon>
        <taxon>Neoteleostei</taxon>
        <taxon>Acanthomorphata</taxon>
        <taxon>Eupercaria</taxon>
        <taxon>Sciaenidae</taxon>
        <taxon>Nibea</taxon>
    </lineage>
</organism>
<name>A0ACB7EF69_NIBAL</name>
<gene>
    <name evidence="1" type="primary">TTN.9</name>
    <name evidence="1" type="ORF">GBF38_016811</name>
</gene>
<accession>A0ACB7EF69</accession>
<evidence type="ECO:0000313" key="2">
    <source>
        <dbReference type="Proteomes" id="UP000805704"/>
    </source>
</evidence>
<dbReference type="EMBL" id="CM024796">
    <property type="protein sequence ID" value="KAG8000466.1"/>
    <property type="molecule type" value="Genomic_DNA"/>
</dbReference>
<evidence type="ECO:0000313" key="1">
    <source>
        <dbReference type="EMBL" id="KAG8000466.1"/>
    </source>
</evidence>
<proteinExistence type="predicted"/>
<keyword evidence="2" id="KW-1185">Reference proteome</keyword>
<dbReference type="Proteomes" id="UP000805704">
    <property type="component" value="Chromosome 8"/>
</dbReference>
<sequence length="5093" mass="563066">MAVNKYGVGEPLESVPVIMRNPFVPPGAPQELEITNITRDSMTVCWNRPETTGGSEIVGYIVEKRDRAGIRWTKCNKRRVTDLRFRATGLTEDHEYEFRVSAENNAGVGQPSPATPYLKACDPTFEPGCPTNAHVVDTTKDSVSLAWHRPIYDGGCEIQGYTVEITKADEEEWAICTPPSGVNATKFTITKLIEHQGIQGAPLNLAVKDIKRESVTLTWEPPSIDGGSRIKNYLVEKRESTRKVYSNVDNKCTKTSYRITGLTEGTIYYFRVLAENEFGVGQAAETVDSVKTSEPPLPVGKVTLTEVTKTTASLSWEKPVHDGGSRISGYYIEMQPVGSEEWVVATTTKTCEGTVTGLSSGHEYLFRVSAFNDKGKSDPRALAAPVTAKDLTIGPSFKIRYNTYSLQHGEDLKIEIPVIGRPIPKVEWKKDGQALKETTRLNVSGTPSSTKLCIKEANKEDSGKYTLTATSSIGTATEEITIIILDKPGPPTGPVKIEEVSSNFVTLSWEPPEYTGGCQINNYIVEKRDTTSTAWQIVSATIARTTIKVTNLKTGVEYQFRVSSENRYGKSSAIVSPNVIAQYPFTEPAAPGTPIVSAATKDNMVVEWKVPTNNGGSPIIGYHLERKEKNSLLWTKLNKLLIPETRFKTTELEEGIEYEFRVYAENIAGLSPASKVSESTVARDPCDPPGPPEAIEITRNHVTLQWTRPQYDGGSAITGYVIERKKHPDTRWMKATFTNIIDTQFTLAGLTEDCIYEFRVIARNAAGILSRPSQGTGEITAKDEIEAPEATLDSKFKDLTVVNAGETFVIDADYTGKPLPEVIWLKEGKEIDKATPRMEIKTTLTRTILTVKDCIRVDGGHFVLKLVNVGGVKMIPVNVKVLDRPGPPDGPLEVKGVTAEKCYLHWNHPSHDGGASISHYIIEKRETSRLSWTVVEPKIQAISYKITKLLPGNEYIFRVTAVNKYGVGEPLESEPVIARNPFTTPSAPSALEASAITRDSMVLTWERPENNGGAEIEGYILEKRDKDGIRWSKCNKKRLSDLRFRCTGLTEGHSYEFRVSAENAAGVGKPSAPTPYIKACDAIYPPGPPSNPKVTDHSSTTVSLSWTRPIYDGGAQISGYVVEMKEAADDEWITCTPYTGVQVTHYTVKKLKENAEYNFRICAVNCEGVGEHVDLPGSVVAAEKLEAPEIELDADLRKMVNVRATATLRLFVTIRGKPEPEVKWSKADGTLNERAQIEVTSSYTMLVIENVDRFDTGKYVLTLENLSGSKSAFINVRVLDSPSAPTNLVVKDVKRNSVSLSWEPPLIDGGAKISHYIVEKREQKRMAFTSVCTNCVRNSYIISDLQEGGRYYFRVLAVNELGVGLPASTDQVKVSEAPLPPGKVVLVDVSRHTVTLSWEKPDYDGGSKITNYIVEMQPKGDDKWTVCSEVKALEATVDGLTTGEEYAFRVIAINDKGRPQPEVSWKKDGHSLKQTTRVNVLTSKTSSKILIKDATKEDAGKYEITLTNSVGTKTADISVIILDKPGPPSNIKLDEVSADFISLSWDAPTYTGGCQINNYVVEKRDTTTTTWQIVSATVARTSIKVSHLNQGTEYQFRISAENRYGKSHAIDSAPVVAQYPFEPPGPPTNVHVSHATKYGMLVVWGRPASDGGSPVIGYHIECKEHSSILWTKVNRGLLAENQFKMTGIEEGLLYQFRVYAENIAGIGPCSKASDAVAARDPCESPRNLRVTNITRTSVSLFWDKPEYDGGVKITGYIVERKELPNGRWLKCNFTNLQDTYFDVTGLTEDVQYDFHVIARNSAELLSAPSENTGPVTVKDDVDPPTIILDDKFRQLVVIKAGEIIRIDAEITGRPLPVVSWSKDGKEIEAKARYEITSTNFTTTLIVRDVIRRDSGQYVLTLHNVAGTRSVAVNCKVLDRPGPASGPLAVSGLTAEKCTIAWGPPQENGGAEIMHYIVEKRETSRLAWTLVYGDMKATTCKVTKLLKGNEYIFRVRGVNKYGDGEPLESEPTKAMDPFTVPAAPTNVQVTSVTSEAMTICWERPVSDGGSSISGYVIEKREKTGLRWCRVNKKPVYDLRVKASHLRDGCEYEYRVFAENSAGLSAPSVPCPLTKAEDPQFLPSPPAKPKIIDSTKTTVTLTWNKPLFDGGAPVTGYRVEYRNTLDDEWIVGVQNTKNTEFTVVKLTPGAEYVFVVKSINKIGVSEPSPESDKQLAREREEEPVFDISNEMRKTLIVKDGSSFTMTVPFRGKPIPTVTWTKPDVDLRVRAAIDTTDTFTSITLEKATRSDSGKYTITLSSVAGTSSLTLNVRVLDSPGAPANVEVKDVTKTSATVTWDTPDNEGGGPVKNYLIDFREASKKGWTRLTDTCHRLTYKVTDLQEGGVYYFRVTGENEYGVGVSAETKEGTKITEKPSPPPKLGATDVTKESVTLAWAKPEQDGGSRITGYLVEAMEKGQEKWVKCGVTKFIHFTVSGLRENAEYFFRVRAENHAGFSDVKEMLTPVVLKDQVESPEINMKDFPHNIVYVRAGSTLKCEIPLSGRPLPKVSLSKDNVLLKSTMRFNSEVTPDSIKITLRESIAGDSGRYDIIASNSSGTAKSFVNIVVLDRPSAPLGPVEFFDVTEDSVSLKWLPPAYDGGSSITNYIIQKRETTTANWMDVSSAVARCTMKIMKLTTGLEYQFRIRAENRYGISEHIDSPTVSVNLPYTIPDAPSTPEITGVTRETITVAWKEPKSDGGSHVFGYHLQMKDKNSILWQRVNKMVIRATHYKVTNINAGLIYEFKVAAENAAGISAFSKVSDAVLAIDACEPPINLRINDITKNSISLVWQKPNYDGGSPVTGYMIEKREGVNPRWSKANLTNITDTRFTVTGLTQDEAYEFRVMAKNAVGSVSNPSITAGPATCVDTYGAPEIEIPQEYLSEVKYMAESNVELKFNITAKPAPTIEWFKDGRELKPSAQLSFKHTFESTSLFLRDTTRLNSGNYEVKVKNSLGSASGIVRLLIQDKPGPPDGEIQFKKVTADNITIMWSPPADEGGAMVTHYIVEKRETSRVMWSIVSEKLVDCIVNVPRLIPGNEYIFRIRGVNKYGIGEPLESQPIIAKNAFVPPSEPSKPKVSMITKSTMTVTWERPALDGGSDIDGYYLEKREKKSLQWFKVVKGTIRDTRQKVASLVENNEYQYRVCAINKAGAGNYSEASDLYKAYDPIDLPGEPSKLRVVDSTKTSITLGWEKPVYDGGSEITHYMLDQMTPEDKEWVTINPQVKACEYVVSHLKPGNYYYFRVSAVNCKGKGEDIKMYQPVQAKDILEEADLDLDVPMTTQYTAKAGRDLVVFIPLKGRPAPNVTWRRGDRNMAGDNRYTINSTERATTLLIPKITRDDCGKYLLEIENGVGEPKIITISLKVLDSPSTCQKLMIKNVTRGKLTLSWEAPLIDGGSPVTNYIVEKKASTMKAYQVITNECPNTSYKVSGLEEDIAYFFRVSAENEYGVGDTCETTVPVRPTETPGAVKDLMMLDSTKTSVTLQWTRPDHDGGSHITEYIIEKRSKEDPNWTFGASCKRLSCEVKELKENAVMDFRVFAKNEKGNSDYSQIGPITVVDFHIPPEAKLNDYPNGELAVRIGQNIHIELPFKGKPKPAISWLKDNLPLKESEKVRFRTTDNKTSVTVRGAKKEHAGQYTLVLDNRVVKNYFDINVITLGPPTAPVGPIRFDEIKAQSIIISWDEPKEDGGGEITCYSVEKRETSQANWKMVCSSVVRTTFKIPNLVKGTHYQFRVRAENKYGVSEPLCSSEIVAQHQYKPPGPPGKPVAYNVTSDGMTIRWEAPGFDGGSPILGYHVEKKDRNSLMWQKVNSTIISNKEYRIIGLIEGLEYSYRVYAENNAGLSPVSEQSKHALAISPVGKDSVTLQWEIPKKDGGSKIVAYSVERRQGRGKWLRCNFIDISETQFTVTGLSAGDRFEFRVIARNAVGTVSPPSNSSGYIMTMDESIAPEIEWSPDQVLTLRAGENVKLACSITGRPVPQVIWYKDGKEIDKRIMIDIEITTGIGTSSLFIRDADRKHRGIYTVEAKNSSGTKKADVNVRVQDTPGPVEGPIRFTGITAEKCTVWWNPPENDGCAAITHYVVEKRETSRISWALVTSKCEACSFNATNLIKGNEYQFRISAVNKFGVGKPLDSDPVIAQMQYTVPDAPGTPDATHVTGNSITVCWTRPRSDGGNEIKHYILERREKKSLRWVKVSSKRPITELRHRVTNLTEGNEYEFRVMAENGAGIGPTSSTSRLFKCREPTSTPSAPSVIKVIDSTKSSVTLEWTKPVFDGGLEIIGYNIDMCKASLEEWHRVNDQICIHTKYTAKGLVPGELYKFRVSAVNGSGQGEASVTVAAVQALDRLAAPEIDIDASFKQTHIVKNGGTVSLQIAFRGKPAPLATWSKVDGELPVMADVNTTDNSSTLTIEGCTRYEAGKYTLSLENNCGRKSITFTVKVLDTPGPPGAISFKDVTRGALTMMWDAPTNDGGSRIHHYIVDRREASRLAWQEVSTKCSRQIIRVTGLDIGVPYVFRVIAVNQYGQGEPHEMTEPVTATEEPAPPKRLDVVDTSSSTASLVWLKPEHDGGSRIRGYIVESRVKGTDNWVVYGETKSLKMLVEGLLENTEYDFRVRAKNDAGISEPQGTLGSVVIKEPRIEPTADLSGITNQLITCKLSNTFTIEIPISGRPSPKVTWKLEEMKLKETDRVLIRTTKETTTLIVRDSKRSDSGKYYLILENAAGVKTFTVTVLVVGRPSPPIGPVQISGVSSETCTLSWSESADDGGTEITNYIVEKRESGHATWHVVNSSVKRTTIKVTHLTKYMEYTFRVCAENKFGVSKSIESAPVVIEHPYVPPSPPTRPDVVSVSANAISIKWDVPYADGGSKVTGYWIEKKERNTILWVRENKLPCLETHYKVSNLIEGLEYQFRVYAMNIAGLSKASEASRPVMALNPVDPPGKPEVTDITRSSVSLCWTVPFNDGGSKIVGYVVERKVYSTDEWDDNRWLKCNYTTITENYFTVTNLGEGETFEYRVIAKNAAGVHSVPSETTGPVTCKDEYSPPKAELDSKLMGETVTVTAGSDVCP</sequence>
<comment type="caution">
    <text evidence="1">The sequence shown here is derived from an EMBL/GenBank/DDBJ whole genome shotgun (WGS) entry which is preliminary data.</text>
</comment>
<protein>
    <submittedName>
        <fullName evidence="1">Titin</fullName>
    </submittedName>
</protein>